<feature type="disulfide bond" evidence="6">
    <location>
        <begin position="1849"/>
        <end position="1864"/>
    </location>
</feature>
<evidence type="ECO:0000256" key="7">
    <source>
        <dbReference type="PROSITE-ProRule" id="PRU00196"/>
    </source>
</evidence>
<feature type="region of interest" description="Disordered" evidence="9">
    <location>
        <begin position="1160"/>
        <end position="1179"/>
    </location>
</feature>
<dbReference type="SUPFAM" id="SSF57424">
    <property type="entry name" value="LDL receptor-like module"/>
    <property type="match status" value="5"/>
</dbReference>
<feature type="compositionally biased region" description="Low complexity" evidence="9">
    <location>
        <begin position="277"/>
        <end position="286"/>
    </location>
</feature>
<feature type="compositionally biased region" description="Basic and acidic residues" evidence="9">
    <location>
        <begin position="157"/>
        <end position="168"/>
    </location>
</feature>
<feature type="disulfide bond" evidence="6">
    <location>
        <begin position="1799"/>
        <end position="1817"/>
    </location>
</feature>
<feature type="compositionally biased region" description="Basic and acidic residues" evidence="9">
    <location>
        <begin position="1543"/>
        <end position="1558"/>
    </location>
</feature>
<dbReference type="Gene3D" id="2.40.10.10">
    <property type="entry name" value="Trypsin-like serine proteases"/>
    <property type="match status" value="1"/>
</dbReference>
<dbReference type="CDD" id="cd00112">
    <property type="entry name" value="LDLa"/>
    <property type="match status" value="5"/>
</dbReference>
<feature type="compositionally biased region" description="Polar residues" evidence="9">
    <location>
        <begin position="246"/>
        <end position="258"/>
    </location>
</feature>
<evidence type="ECO:0000313" key="12">
    <source>
        <dbReference type="EMBL" id="KAG8238853.1"/>
    </source>
</evidence>
<dbReference type="SUPFAM" id="SSF56487">
    <property type="entry name" value="SRCR-like"/>
    <property type="match status" value="1"/>
</dbReference>
<dbReference type="InterPro" id="IPR036055">
    <property type="entry name" value="LDL_receptor-like_sf"/>
</dbReference>
<dbReference type="InterPro" id="IPR002172">
    <property type="entry name" value="LDrepeatLR_classA_rpt"/>
</dbReference>
<feature type="region of interest" description="Disordered" evidence="9">
    <location>
        <begin position="33"/>
        <end position="206"/>
    </location>
</feature>
<evidence type="ECO:0000256" key="8">
    <source>
        <dbReference type="SAM" id="Coils"/>
    </source>
</evidence>
<dbReference type="SUPFAM" id="SSF50494">
    <property type="entry name" value="Trypsin-like serine proteases"/>
    <property type="match status" value="1"/>
</dbReference>
<feature type="disulfide bond" evidence="6">
    <location>
        <begin position="1885"/>
        <end position="1900"/>
    </location>
</feature>
<feature type="disulfide bond" evidence="6">
    <location>
        <begin position="1837"/>
        <end position="1855"/>
    </location>
</feature>
<keyword evidence="4 6" id="KW-1015">Disulfide bond</keyword>
<feature type="compositionally biased region" description="Basic and acidic residues" evidence="9">
    <location>
        <begin position="605"/>
        <end position="629"/>
    </location>
</feature>
<dbReference type="PROSITE" id="PS01209">
    <property type="entry name" value="LDLRA_1"/>
    <property type="match status" value="5"/>
</dbReference>
<dbReference type="PROSITE" id="PS50287">
    <property type="entry name" value="SRCR_2"/>
    <property type="match status" value="1"/>
</dbReference>
<feature type="region of interest" description="Disordered" evidence="9">
    <location>
        <begin position="605"/>
        <end position="731"/>
    </location>
</feature>
<dbReference type="InterPro" id="IPR001254">
    <property type="entry name" value="Trypsin_dom"/>
</dbReference>
<feature type="compositionally biased region" description="Basic and acidic residues" evidence="9">
    <location>
        <begin position="65"/>
        <end position="133"/>
    </location>
</feature>
<dbReference type="SMART" id="SM00192">
    <property type="entry name" value="LDLa"/>
    <property type="match status" value="5"/>
</dbReference>
<feature type="coiled-coil region" evidence="8">
    <location>
        <begin position="342"/>
        <end position="383"/>
    </location>
</feature>
<comment type="caution">
    <text evidence="12">The sequence shown here is derived from an EMBL/GenBank/DDBJ whole genome shotgun (WGS) entry which is preliminary data.</text>
</comment>
<evidence type="ECO:0000259" key="10">
    <source>
        <dbReference type="PROSITE" id="PS50240"/>
    </source>
</evidence>
<feature type="compositionally biased region" description="Polar residues" evidence="9">
    <location>
        <begin position="1245"/>
        <end position="1256"/>
    </location>
</feature>
<name>A0A8K0KR35_LADFU</name>
<keyword evidence="1" id="KW-0645">Protease</keyword>
<reference evidence="12" key="1">
    <citation type="submission" date="2013-04" db="EMBL/GenBank/DDBJ databases">
        <authorList>
            <person name="Qu J."/>
            <person name="Murali S.C."/>
            <person name="Bandaranaike D."/>
            <person name="Bellair M."/>
            <person name="Blankenburg K."/>
            <person name="Chao H."/>
            <person name="Dinh H."/>
            <person name="Doddapaneni H."/>
            <person name="Downs B."/>
            <person name="Dugan-Rocha S."/>
            <person name="Elkadiri S."/>
            <person name="Gnanaolivu R.D."/>
            <person name="Hernandez B."/>
            <person name="Javaid M."/>
            <person name="Jayaseelan J.C."/>
            <person name="Lee S."/>
            <person name="Li M."/>
            <person name="Ming W."/>
            <person name="Munidasa M."/>
            <person name="Muniz J."/>
            <person name="Nguyen L."/>
            <person name="Ongeri F."/>
            <person name="Osuji N."/>
            <person name="Pu L.-L."/>
            <person name="Puazo M."/>
            <person name="Qu C."/>
            <person name="Quiroz J."/>
            <person name="Raj R."/>
            <person name="Weissenberger G."/>
            <person name="Xin Y."/>
            <person name="Zou X."/>
            <person name="Han Y."/>
            <person name="Richards S."/>
            <person name="Worley K."/>
            <person name="Muzny D."/>
            <person name="Gibbs R."/>
        </authorList>
    </citation>
    <scope>NUCLEOTIDE SEQUENCE</scope>
    <source>
        <strain evidence="12">Sampled in the wild</strain>
    </source>
</reference>
<feature type="region of interest" description="Disordered" evidence="9">
    <location>
        <begin position="553"/>
        <end position="585"/>
    </location>
</feature>
<dbReference type="CDD" id="cd00190">
    <property type="entry name" value="Tryp_SPc"/>
    <property type="match status" value="1"/>
</dbReference>
<feature type="disulfide bond" evidence="6">
    <location>
        <begin position="1811"/>
        <end position="1826"/>
    </location>
</feature>
<dbReference type="Pfam" id="PF15494">
    <property type="entry name" value="SRCR_2"/>
    <property type="match status" value="1"/>
</dbReference>
<feature type="compositionally biased region" description="Basic and acidic residues" evidence="9">
    <location>
        <begin position="1292"/>
        <end position="1310"/>
    </location>
</feature>
<keyword evidence="8" id="KW-0175">Coiled coil</keyword>
<dbReference type="SMART" id="SM00020">
    <property type="entry name" value="Tryp_SPc"/>
    <property type="match status" value="1"/>
</dbReference>
<dbReference type="PROSITE" id="PS50240">
    <property type="entry name" value="TRYPSIN_DOM"/>
    <property type="match status" value="1"/>
</dbReference>
<feature type="domain" description="Peptidase S1" evidence="10">
    <location>
        <begin position="2022"/>
        <end position="2261"/>
    </location>
</feature>
<dbReference type="InterPro" id="IPR009003">
    <property type="entry name" value="Peptidase_S1_PA"/>
</dbReference>
<feature type="compositionally biased region" description="Basic and acidic residues" evidence="9">
    <location>
        <begin position="1471"/>
        <end position="1480"/>
    </location>
</feature>
<evidence type="ECO:0000256" key="4">
    <source>
        <dbReference type="ARBA" id="ARBA00023157"/>
    </source>
</evidence>
<feature type="compositionally biased region" description="Basic and acidic residues" evidence="9">
    <location>
        <begin position="996"/>
        <end position="1017"/>
    </location>
</feature>
<feature type="compositionally biased region" description="Basic and acidic residues" evidence="9">
    <location>
        <begin position="1170"/>
        <end position="1179"/>
    </location>
</feature>
<evidence type="ECO:0000256" key="2">
    <source>
        <dbReference type="ARBA" id="ARBA00022801"/>
    </source>
</evidence>
<dbReference type="InterPro" id="IPR001190">
    <property type="entry name" value="SRCR"/>
</dbReference>
<feature type="compositionally biased region" description="Basic and acidic residues" evidence="9">
    <location>
        <begin position="687"/>
        <end position="708"/>
    </location>
</feature>
<feature type="disulfide bond" evidence="6">
    <location>
        <begin position="1873"/>
        <end position="1891"/>
    </location>
</feature>
<feature type="region of interest" description="Disordered" evidence="9">
    <location>
        <begin position="1224"/>
        <end position="1624"/>
    </location>
</feature>
<feature type="compositionally biased region" description="Basic and acidic residues" evidence="9">
    <location>
        <begin position="1393"/>
        <end position="1409"/>
    </location>
</feature>
<dbReference type="Proteomes" id="UP000792457">
    <property type="component" value="Unassembled WGS sequence"/>
</dbReference>
<evidence type="ECO:0000256" key="5">
    <source>
        <dbReference type="ARBA" id="ARBA00023180"/>
    </source>
</evidence>
<feature type="compositionally biased region" description="Basic and acidic residues" evidence="9">
    <location>
        <begin position="1069"/>
        <end position="1087"/>
    </location>
</feature>
<comment type="caution">
    <text evidence="7">Lacks conserved residue(s) required for the propagation of feature annotation.</text>
</comment>
<proteinExistence type="predicted"/>
<dbReference type="GO" id="GO:0006508">
    <property type="term" value="P:proteolysis"/>
    <property type="evidence" value="ECO:0007669"/>
    <property type="project" value="UniProtKB-KW"/>
</dbReference>
<feature type="region of interest" description="Disordered" evidence="9">
    <location>
        <begin position="218"/>
        <end position="297"/>
    </location>
</feature>
<dbReference type="InterPro" id="IPR023415">
    <property type="entry name" value="LDLR_class-A_CS"/>
</dbReference>
<organism evidence="12 13">
    <name type="scientific">Ladona fulva</name>
    <name type="common">Scarce chaser dragonfly</name>
    <name type="synonym">Libellula fulva</name>
    <dbReference type="NCBI Taxonomy" id="123851"/>
    <lineage>
        <taxon>Eukaryota</taxon>
        <taxon>Metazoa</taxon>
        <taxon>Ecdysozoa</taxon>
        <taxon>Arthropoda</taxon>
        <taxon>Hexapoda</taxon>
        <taxon>Insecta</taxon>
        <taxon>Pterygota</taxon>
        <taxon>Palaeoptera</taxon>
        <taxon>Odonata</taxon>
        <taxon>Epiprocta</taxon>
        <taxon>Anisoptera</taxon>
        <taxon>Libelluloidea</taxon>
        <taxon>Libellulidae</taxon>
        <taxon>Ladona</taxon>
    </lineage>
</organism>
<feature type="region of interest" description="Disordered" evidence="9">
    <location>
        <begin position="914"/>
        <end position="939"/>
    </location>
</feature>
<feature type="disulfide bond" evidence="6">
    <location>
        <begin position="1760"/>
        <end position="1778"/>
    </location>
</feature>
<feature type="disulfide bond" evidence="6">
    <location>
        <begin position="1792"/>
        <end position="1804"/>
    </location>
</feature>
<dbReference type="PRINTS" id="PR00261">
    <property type="entry name" value="LDLRECEPTOR"/>
</dbReference>
<feature type="compositionally biased region" description="Acidic residues" evidence="9">
    <location>
        <begin position="1234"/>
        <end position="1244"/>
    </location>
</feature>
<evidence type="ECO:0000256" key="3">
    <source>
        <dbReference type="ARBA" id="ARBA00022825"/>
    </source>
</evidence>
<dbReference type="PANTHER" id="PTHR24252:SF27">
    <property type="entry name" value="TRANSMEMBRANE PROTEASE SERINE 3-LIKE"/>
    <property type="match status" value="1"/>
</dbReference>
<feature type="disulfide bond" evidence="6">
    <location>
        <begin position="1830"/>
        <end position="1842"/>
    </location>
</feature>
<feature type="coiled-coil region" evidence="8">
    <location>
        <begin position="956"/>
        <end position="993"/>
    </location>
</feature>
<dbReference type="Gene3D" id="4.10.400.10">
    <property type="entry name" value="Low-density Lipoprotein Receptor"/>
    <property type="match status" value="5"/>
</dbReference>
<keyword evidence="5" id="KW-0325">Glycoprotein</keyword>
<dbReference type="OrthoDB" id="9990982at2759"/>
<feature type="compositionally biased region" description="Low complexity" evidence="9">
    <location>
        <begin position="1580"/>
        <end position="1599"/>
    </location>
</feature>
<evidence type="ECO:0000256" key="6">
    <source>
        <dbReference type="PROSITE-ProRule" id="PRU00124"/>
    </source>
</evidence>
<feature type="compositionally biased region" description="Basic and acidic residues" evidence="9">
    <location>
        <begin position="636"/>
        <end position="658"/>
    </location>
</feature>
<feature type="domain" description="SRCR" evidence="11">
    <location>
        <begin position="1909"/>
        <end position="2003"/>
    </location>
</feature>
<protein>
    <submittedName>
        <fullName evidence="12">Uncharacterized protein</fullName>
    </submittedName>
</protein>
<dbReference type="PANTHER" id="PTHR24252">
    <property type="entry name" value="ACROSIN-RELATED"/>
    <property type="match status" value="1"/>
</dbReference>
<feature type="compositionally biased region" description="Basic and acidic residues" evidence="9">
    <location>
        <begin position="259"/>
        <end position="276"/>
    </location>
</feature>
<feature type="disulfide bond" evidence="6">
    <location>
        <begin position="1734"/>
        <end position="1749"/>
    </location>
</feature>
<reference evidence="12" key="2">
    <citation type="submission" date="2017-10" db="EMBL/GenBank/DDBJ databases">
        <title>Ladona fulva Genome sequencing and assembly.</title>
        <authorList>
            <person name="Murali S."/>
            <person name="Richards S."/>
            <person name="Bandaranaike D."/>
            <person name="Bellair M."/>
            <person name="Blankenburg K."/>
            <person name="Chao H."/>
            <person name="Dinh H."/>
            <person name="Doddapaneni H."/>
            <person name="Dugan-Rocha S."/>
            <person name="Elkadiri S."/>
            <person name="Gnanaolivu R."/>
            <person name="Hernandez B."/>
            <person name="Skinner E."/>
            <person name="Javaid M."/>
            <person name="Lee S."/>
            <person name="Li M."/>
            <person name="Ming W."/>
            <person name="Munidasa M."/>
            <person name="Muniz J."/>
            <person name="Nguyen L."/>
            <person name="Hughes D."/>
            <person name="Osuji N."/>
            <person name="Pu L.-L."/>
            <person name="Puazo M."/>
            <person name="Qu C."/>
            <person name="Quiroz J."/>
            <person name="Raj R."/>
            <person name="Weissenberger G."/>
            <person name="Xin Y."/>
            <person name="Zou X."/>
            <person name="Han Y."/>
            <person name="Worley K."/>
            <person name="Muzny D."/>
            <person name="Gibbs R."/>
        </authorList>
    </citation>
    <scope>NUCLEOTIDE SEQUENCE</scope>
    <source>
        <strain evidence="12">Sampled in the wild</strain>
    </source>
</reference>
<dbReference type="GO" id="GO:0016020">
    <property type="term" value="C:membrane"/>
    <property type="evidence" value="ECO:0007669"/>
    <property type="project" value="InterPro"/>
</dbReference>
<feature type="region of interest" description="Disordered" evidence="9">
    <location>
        <begin position="1036"/>
        <end position="1097"/>
    </location>
</feature>
<dbReference type="Gene3D" id="3.10.250.10">
    <property type="entry name" value="SRCR-like domain"/>
    <property type="match status" value="1"/>
</dbReference>
<feature type="compositionally biased region" description="Polar residues" evidence="9">
    <location>
        <begin position="1039"/>
        <end position="1048"/>
    </location>
</feature>
<keyword evidence="3" id="KW-0720">Serine protease</keyword>
<dbReference type="Pfam" id="PF00089">
    <property type="entry name" value="Trypsin"/>
    <property type="match status" value="1"/>
</dbReference>
<feature type="disulfide bond" evidence="6">
    <location>
        <begin position="1772"/>
        <end position="1787"/>
    </location>
</feature>
<dbReference type="InterPro" id="IPR043504">
    <property type="entry name" value="Peptidase_S1_PA_chymotrypsin"/>
</dbReference>
<evidence type="ECO:0000313" key="13">
    <source>
        <dbReference type="Proteomes" id="UP000792457"/>
    </source>
</evidence>
<accession>A0A8K0KR35</accession>
<feature type="compositionally biased region" description="Basic and acidic residues" evidence="9">
    <location>
        <begin position="193"/>
        <end position="206"/>
    </location>
</feature>
<feature type="compositionally biased region" description="Low complexity" evidence="9">
    <location>
        <begin position="1483"/>
        <end position="1513"/>
    </location>
</feature>
<sequence>MVVCKDYSIIKYCLFSVIDDRISSTKGPLYDANPWMPMQPKEPTNVEEVAKHEETEPSMVDEHEETYGEDDHGKMNEETDHMHGEVPLEPTIEHEEGSNDNDYHNDYSRSGERKDTETHHEEMPVNEHHEEHLIPSVGTGRSSGDHVAIMEPSSGEAHNDESHMHDEENSNVESEAEMDHLGHSVDSSENTSEEARDSMEEPHSNEEMNHEMHHAVHDVSSEGEVTDGSHEYHSSHTLNELHGPIFTTTSENPSSNGLESHDLESPKSPEVEEHSHVSSTSSPIIPETANDTEHHQDHWPPLSEVITAVEHVIVKNENETTEDHGDHMMHNLDDAKETSHHMDEVEAHVAMEEENMEDEDEDMAELEKELEHHTEAMPMENDDRKETVEDHHMMPDSGLEKDAIPEEHVSEEMEHKDDEMISVSMTEDGKEEEMNKMNEEVTEVPMNAPSEGEMGSKDEEIQIPGDVIKHEENDVGHNDEISAHEEKHILVGNEATDHKMLEEGNKTSVEMSHSTETVFATESHEMDLTSMNHEKTVMEGGEDKEKAPQIENATMPEEQDEANKEMSTEINPSTGENEADIADEKPFEKGETAWTAGRGLVEHVIPTDDEGKTEIPVKEGEKAEEHEENTTAPGENVKEMDDKEVAMDHPDDTEKPTSEEETTTVMMEISEMSSAHPDNLINVLEGNEEKKKDEDEPKTDLDVSEHSSDGPGTENITAKEEILQEDDDPNIVPVEETVKETAVEDIDSDKSTFPSHGMRIVGVGEDVETMTGKQNDTEMLNNDGAQEHPSDMSTVSMSEGTSEMEHHDDMNKMPMDEIDVTMSSTISPSENSVDNLLDNYNITNGIPPSLENDHVEHSASPVTVANESATLMTTPSPKENNIDDPPLHMQAGIPMSEEQVTQSSTTTEAVIPNDLISASQSDENSGKEENIEEKDSELGGVEKVMDDMEGSFKKAVAEDEENLKEVSSEANIAEKLEKEEKMMKEDKVDILANNDGIEKVDEQENKENIESEAKEDVPSITTVNQDFTVEHANTVHAINPTSPSTTIEESPKAEDISGGVTKIQENVDLEGKQGKDEDNVHEPHLPFETDDNERNNNLATLDNEDALALSERDNEAIVKVGAVDLGLKSTTEHTNEILSAPVLGSNWPATALAVNNINKTEQEEEVTSEETVKEKEDVTKSTYEIPFKKKGDFKKPIPHEDEIIKPLFGKEGKETTNKVDKIGFPAISTIQESSNEEMNSEEMSDLTTTEMPTATPHSMDHVSPSTESAMTSSLPTTDKGGEKLNSISEDDAEKKDLGKVLVKEAVKDIPEPITETSESTEKDENNEEEKNMTVSAEEVDSTTHEMNELEKDTLTPDVSMSKEEKETEEVMTTEGSKSDELADNTTPLPAETHSLEEKNGKQVEFKDVPETTAMKDLMEDKEMTTNANVIEDEVSPTSTEAAQGKAEELLNEMGGYGEGGHKVVPKSGVELTDHEKENLPEKSTTQAPDTTDSASSTLAVSSSTSSPLPSSSLMEEEAIPMTTTSIPESETVKAAEEDLLPPSHHELEMDAESFHSKSENVTSEEPIPTMIVHEIPPVYPSSTSSPQEPSSSASLPEVSSMKDSEESTTAQDIAMTTVSPDTAGVTTMSHTLEILEKDETSSFIRKDADLNTVSENVTESSTEAKMPGVSSTEKMEVEASNISTSALPELQHHFSKCTAGQFQCVNGTSTYPFSISPLSSYTPGTACVPLSAKCDSINDCSDGSDELGCMEEGCPGNFQCTNGQCLKRHLVCNGIVDCNDGSDEVDCEKWQCQFDEFQCPSGRCIPVLWQCDGKPDCDNHTDEYSCQDSCGNNEYLCPERWCIPMSWRCNGVPECANGEDEKLCDCSLEQVKCGTGGCVTKTEVCDGVDQCPDQSDEWGCVRLHNETMKLEVRTNENEWLAVCADRWEKDWSDFVCQSFGYSQSIVTEYPSAGDLDGRTELFALKPDASVSSPPGNSMRLPGVLQKLPVTECASGTIVEISCQEFTCGASGLADSSGVAARLAGGNVTANGQWPSVALLYHTGQRTTCTASIVSPRWLVASYNCLHMREKSLTADGWVAFGGGSTFEKDKPETQIRSVRSIVPYPQVKYNRFLYNHDIALVELAEPLSFTRSVGAICLPEKPIEPRQLCVTAGWGYTAPGEINFSQYLHYLPVPTIDLNTCNSTDHYSGFITEDKICAGYRDTIRSPCYNDEGAPLMCVSEGGIWELQGVLSYHSNCGRGYHPSIFSSITAVKDWMKEIVGSRFERRSTFNVRRRRRTKRRREANRNVIKILWT</sequence>
<feature type="disulfide bond" evidence="6">
    <location>
        <begin position="1866"/>
        <end position="1878"/>
    </location>
</feature>
<feature type="compositionally biased region" description="Low complexity" evidence="9">
    <location>
        <begin position="663"/>
        <end position="674"/>
    </location>
</feature>
<dbReference type="InterPro" id="IPR036772">
    <property type="entry name" value="SRCR-like_dom_sf"/>
</dbReference>
<dbReference type="GO" id="GO:0004252">
    <property type="term" value="F:serine-type endopeptidase activity"/>
    <property type="evidence" value="ECO:0007669"/>
    <property type="project" value="InterPro"/>
</dbReference>
<evidence type="ECO:0000256" key="1">
    <source>
        <dbReference type="ARBA" id="ARBA00022670"/>
    </source>
</evidence>
<feature type="compositionally biased region" description="Polar residues" evidence="9">
    <location>
        <begin position="1263"/>
        <end position="1276"/>
    </location>
</feature>
<keyword evidence="13" id="KW-1185">Reference proteome</keyword>
<keyword evidence="2" id="KW-0378">Hydrolase</keyword>
<gene>
    <name evidence="12" type="ORF">J437_LFUL018678</name>
</gene>
<feature type="compositionally biased region" description="Basic and acidic residues" evidence="9">
    <location>
        <begin position="1341"/>
        <end position="1365"/>
    </location>
</feature>
<dbReference type="EMBL" id="KZ309454">
    <property type="protein sequence ID" value="KAG8238853.1"/>
    <property type="molecule type" value="Genomic_DNA"/>
</dbReference>
<feature type="compositionally biased region" description="Basic and acidic residues" evidence="9">
    <location>
        <begin position="1319"/>
        <end position="1331"/>
    </location>
</feature>
<evidence type="ECO:0000259" key="11">
    <source>
        <dbReference type="PROSITE" id="PS50287"/>
    </source>
</evidence>
<dbReference type="Pfam" id="PF00057">
    <property type="entry name" value="Ldl_recept_a"/>
    <property type="match status" value="5"/>
</dbReference>
<evidence type="ECO:0000256" key="9">
    <source>
        <dbReference type="SAM" id="MobiDB-lite"/>
    </source>
</evidence>
<feature type="compositionally biased region" description="Polar residues" evidence="9">
    <location>
        <begin position="1607"/>
        <end position="1624"/>
    </location>
</feature>
<feature type="region of interest" description="Disordered" evidence="9">
    <location>
        <begin position="993"/>
        <end position="1020"/>
    </location>
</feature>
<dbReference type="PROSITE" id="PS50068">
    <property type="entry name" value="LDLRA_2"/>
    <property type="match status" value="5"/>
</dbReference>